<dbReference type="EMBL" id="CASHTH010000545">
    <property type="protein sequence ID" value="CAI8003880.1"/>
    <property type="molecule type" value="Genomic_DNA"/>
</dbReference>
<dbReference type="Pfam" id="PF01343">
    <property type="entry name" value="Peptidase_S49"/>
    <property type="match status" value="1"/>
</dbReference>
<dbReference type="InterPro" id="IPR029045">
    <property type="entry name" value="ClpP/crotonase-like_dom_sf"/>
</dbReference>
<evidence type="ECO:0000256" key="1">
    <source>
        <dbReference type="ARBA" id="ARBA00008683"/>
    </source>
</evidence>
<accession>A0AA35R4G2</accession>
<name>A0AA35R4G2_GEOBA</name>
<dbReference type="AlphaFoldDB" id="A0AA35R4G2"/>
<dbReference type="InterPro" id="IPR002142">
    <property type="entry name" value="Peptidase_S49"/>
</dbReference>
<dbReference type="Gene3D" id="3.90.226.10">
    <property type="entry name" value="2-enoyl-CoA Hydratase, Chain A, domain 1"/>
    <property type="match status" value="2"/>
</dbReference>
<evidence type="ECO:0000259" key="5">
    <source>
        <dbReference type="Pfam" id="PF01343"/>
    </source>
</evidence>
<dbReference type="PANTHER" id="PTHR33209:SF1">
    <property type="entry name" value="PEPTIDASE S49 DOMAIN-CONTAINING PROTEIN"/>
    <property type="match status" value="1"/>
</dbReference>
<feature type="domain" description="Peptidase S49" evidence="5">
    <location>
        <begin position="1"/>
        <end position="142"/>
    </location>
</feature>
<gene>
    <name evidence="6" type="ORF">GBAR_LOCUS3793</name>
</gene>
<reference evidence="6" key="1">
    <citation type="submission" date="2023-03" db="EMBL/GenBank/DDBJ databases">
        <authorList>
            <person name="Steffen K."/>
            <person name="Cardenas P."/>
        </authorList>
    </citation>
    <scope>NUCLEOTIDE SEQUENCE</scope>
</reference>
<keyword evidence="4" id="KW-0720">Serine protease</keyword>
<sequence length="234" mass="25825">MGDVAASGGYYIAAPADTIVAEPGTITGSIGVIGGKYSFKGLYEKLGIHKEILKRGEHADFYTDYGDYPLTEKAIVQKQIQEIYDDFIEKVALGRTGLTVEDVDRLGRGRIWSGRQAKENGLVDELGGLSLAIAIARERAGLGEKSVEIVEFPKKTWMSELLNTLGFPFVSLWEGFVTPNSFENSDMEDRGVGTKSRLQFITQYGGLSTTARLLNIVRKHRLFLLMPYHITVGN</sequence>
<comment type="similarity">
    <text evidence="1">Belongs to the peptidase S49 family.</text>
</comment>
<protein>
    <submittedName>
        <fullName evidence="6">Serine protease SPPA, chloroplastic</fullName>
    </submittedName>
</protein>
<dbReference type="PANTHER" id="PTHR33209">
    <property type="entry name" value="PROTEASE 4"/>
    <property type="match status" value="1"/>
</dbReference>
<evidence type="ECO:0000256" key="3">
    <source>
        <dbReference type="ARBA" id="ARBA00022801"/>
    </source>
</evidence>
<keyword evidence="7" id="KW-1185">Reference proteome</keyword>
<evidence type="ECO:0000313" key="7">
    <source>
        <dbReference type="Proteomes" id="UP001174909"/>
    </source>
</evidence>
<dbReference type="Proteomes" id="UP001174909">
    <property type="component" value="Unassembled WGS sequence"/>
</dbReference>
<dbReference type="InterPro" id="IPR047272">
    <property type="entry name" value="S49_SppA_C"/>
</dbReference>
<comment type="caution">
    <text evidence="6">The sequence shown here is derived from an EMBL/GenBank/DDBJ whole genome shotgun (WGS) entry which is preliminary data.</text>
</comment>
<dbReference type="GO" id="GO:0008236">
    <property type="term" value="F:serine-type peptidase activity"/>
    <property type="evidence" value="ECO:0007669"/>
    <property type="project" value="UniProtKB-KW"/>
</dbReference>
<keyword evidence="3" id="KW-0378">Hydrolase</keyword>
<evidence type="ECO:0000256" key="2">
    <source>
        <dbReference type="ARBA" id="ARBA00022670"/>
    </source>
</evidence>
<evidence type="ECO:0000313" key="6">
    <source>
        <dbReference type="EMBL" id="CAI8003880.1"/>
    </source>
</evidence>
<proteinExistence type="inferred from homology"/>
<dbReference type="SUPFAM" id="SSF52096">
    <property type="entry name" value="ClpP/crotonase"/>
    <property type="match status" value="1"/>
</dbReference>
<organism evidence="6 7">
    <name type="scientific">Geodia barretti</name>
    <name type="common">Barrett's horny sponge</name>
    <dbReference type="NCBI Taxonomy" id="519541"/>
    <lineage>
        <taxon>Eukaryota</taxon>
        <taxon>Metazoa</taxon>
        <taxon>Porifera</taxon>
        <taxon>Demospongiae</taxon>
        <taxon>Heteroscleromorpha</taxon>
        <taxon>Tetractinellida</taxon>
        <taxon>Astrophorina</taxon>
        <taxon>Geodiidae</taxon>
        <taxon>Geodia</taxon>
    </lineage>
</organism>
<dbReference type="CDD" id="cd07023">
    <property type="entry name" value="S49_Sppa_N_C"/>
    <property type="match status" value="1"/>
</dbReference>
<keyword evidence="2 6" id="KW-0645">Protease</keyword>
<dbReference type="GO" id="GO:0006508">
    <property type="term" value="P:proteolysis"/>
    <property type="evidence" value="ECO:0007669"/>
    <property type="project" value="UniProtKB-KW"/>
</dbReference>
<evidence type="ECO:0000256" key="4">
    <source>
        <dbReference type="ARBA" id="ARBA00022825"/>
    </source>
</evidence>